<keyword evidence="1" id="KW-0862">Zinc</keyword>
<dbReference type="Gene3D" id="3.30.160.60">
    <property type="entry name" value="Classic Zinc Finger"/>
    <property type="match status" value="1"/>
</dbReference>
<sequence>MSYNNNYYDEQQSYDYRYTTNYGQPSGYEYTNPYGQTGNTYASQPMTHSTSGSSLDSRDSYSSQYYPSSSSSGVYDTPLISPNPLYDIAVSYTDPINSSKKDGHKTRTSSSSFSPKSGGLLLCLHERCEYQTKRQYDLDRHQKTHFPSQPGEKHDCPGRGCGRTGEHGFDRKDHLREHLRKVHAKDIPKQGRSSRSRKSPGQQ</sequence>
<feature type="region of interest" description="Disordered" evidence="2">
    <location>
        <begin position="1"/>
        <end position="76"/>
    </location>
</feature>
<comment type="caution">
    <text evidence="4">The sequence shown here is derived from an EMBL/GenBank/DDBJ whole genome shotgun (WGS) entry which is preliminary data.</text>
</comment>
<feature type="region of interest" description="Disordered" evidence="2">
    <location>
        <begin position="94"/>
        <end position="116"/>
    </location>
</feature>
<evidence type="ECO:0000313" key="4">
    <source>
        <dbReference type="EMBL" id="KAK0517052.1"/>
    </source>
</evidence>
<keyword evidence="1" id="KW-0479">Metal-binding</keyword>
<keyword evidence="1" id="KW-0863">Zinc-finger</keyword>
<accession>A0AA39R8V8</accession>
<dbReference type="PROSITE" id="PS50157">
    <property type="entry name" value="ZINC_FINGER_C2H2_2"/>
    <property type="match status" value="1"/>
</dbReference>
<protein>
    <recommendedName>
        <fullName evidence="3">C2H2-type domain-containing protein</fullName>
    </recommendedName>
</protein>
<dbReference type="AlphaFoldDB" id="A0AA39R8V8"/>
<evidence type="ECO:0000256" key="2">
    <source>
        <dbReference type="SAM" id="MobiDB-lite"/>
    </source>
</evidence>
<dbReference type="SMART" id="SM00355">
    <property type="entry name" value="ZnF_C2H2"/>
    <property type="match status" value="2"/>
</dbReference>
<dbReference type="GO" id="GO:0008270">
    <property type="term" value="F:zinc ion binding"/>
    <property type="evidence" value="ECO:0007669"/>
    <property type="project" value="UniProtKB-KW"/>
</dbReference>
<proteinExistence type="predicted"/>
<gene>
    <name evidence="4" type="ORF">JMJ35_000207</name>
</gene>
<feature type="compositionally biased region" description="Polar residues" evidence="2">
    <location>
        <begin position="1"/>
        <end position="24"/>
    </location>
</feature>
<evidence type="ECO:0000313" key="5">
    <source>
        <dbReference type="Proteomes" id="UP001166286"/>
    </source>
</evidence>
<dbReference type="EMBL" id="JAFEKC020000001">
    <property type="protein sequence ID" value="KAK0517052.1"/>
    <property type="molecule type" value="Genomic_DNA"/>
</dbReference>
<evidence type="ECO:0000256" key="1">
    <source>
        <dbReference type="PROSITE-ProRule" id="PRU00042"/>
    </source>
</evidence>
<feature type="compositionally biased region" description="Polar residues" evidence="2">
    <location>
        <begin position="33"/>
        <end position="48"/>
    </location>
</feature>
<organism evidence="4 5">
    <name type="scientific">Cladonia borealis</name>
    <dbReference type="NCBI Taxonomy" id="184061"/>
    <lineage>
        <taxon>Eukaryota</taxon>
        <taxon>Fungi</taxon>
        <taxon>Dikarya</taxon>
        <taxon>Ascomycota</taxon>
        <taxon>Pezizomycotina</taxon>
        <taxon>Lecanoromycetes</taxon>
        <taxon>OSLEUM clade</taxon>
        <taxon>Lecanoromycetidae</taxon>
        <taxon>Lecanorales</taxon>
        <taxon>Lecanorineae</taxon>
        <taxon>Cladoniaceae</taxon>
        <taxon>Cladonia</taxon>
    </lineage>
</organism>
<reference evidence="4" key="1">
    <citation type="submission" date="2023-03" db="EMBL/GenBank/DDBJ databases">
        <title>Complete genome of Cladonia borealis.</title>
        <authorList>
            <person name="Park H."/>
        </authorList>
    </citation>
    <scope>NUCLEOTIDE SEQUENCE</scope>
    <source>
        <strain evidence="4">ANT050790</strain>
    </source>
</reference>
<feature type="region of interest" description="Disordered" evidence="2">
    <location>
        <begin position="143"/>
        <end position="203"/>
    </location>
</feature>
<name>A0AA39R8V8_9LECA</name>
<feature type="domain" description="C2H2-type" evidence="3">
    <location>
        <begin position="121"/>
        <end position="150"/>
    </location>
</feature>
<dbReference type="InterPro" id="IPR013087">
    <property type="entry name" value="Znf_C2H2_type"/>
</dbReference>
<feature type="compositionally biased region" description="Basic and acidic residues" evidence="2">
    <location>
        <begin position="164"/>
        <end position="176"/>
    </location>
</feature>
<feature type="compositionally biased region" description="Basic residues" evidence="2">
    <location>
        <begin position="192"/>
        <end position="203"/>
    </location>
</feature>
<feature type="compositionally biased region" description="Low complexity" evidence="2">
    <location>
        <begin position="49"/>
        <end position="72"/>
    </location>
</feature>
<evidence type="ECO:0000259" key="3">
    <source>
        <dbReference type="PROSITE" id="PS50157"/>
    </source>
</evidence>
<dbReference type="Proteomes" id="UP001166286">
    <property type="component" value="Unassembled WGS sequence"/>
</dbReference>
<keyword evidence="5" id="KW-1185">Reference proteome</keyword>